<keyword evidence="1" id="KW-1133">Transmembrane helix</keyword>
<dbReference type="AlphaFoldDB" id="A0ABD5V2V9"/>
<reference evidence="2 3" key="1">
    <citation type="journal article" date="2019" name="Int. J. Syst. Evol. Microbiol.">
        <title>The Global Catalogue of Microorganisms (GCM) 10K type strain sequencing project: providing services to taxonomists for standard genome sequencing and annotation.</title>
        <authorList>
            <consortium name="The Broad Institute Genomics Platform"/>
            <consortium name="The Broad Institute Genome Sequencing Center for Infectious Disease"/>
            <person name="Wu L."/>
            <person name="Ma J."/>
        </authorList>
    </citation>
    <scope>NUCLEOTIDE SEQUENCE [LARGE SCALE GENOMIC DNA]</scope>
    <source>
        <strain evidence="2 3">CGMCC 1.3240</strain>
    </source>
</reference>
<keyword evidence="1" id="KW-0472">Membrane</keyword>
<keyword evidence="3" id="KW-1185">Reference proteome</keyword>
<proteinExistence type="predicted"/>
<dbReference type="Proteomes" id="UP001596312">
    <property type="component" value="Unassembled WGS sequence"/>
</dbReference>
<evidence type="ECO:0000313" key="3">
    <source>
        <dbReference type="Proteomes" id="UP001596312"/>
    </source>
</evidence>
<evidence type="ECO:0000313" key="2">
    <source>
        <dbReference type="EMBL" id="MFC6905171.1"/>
    </source>
</evidence>
<name>A0ABD5V2V9_9EURY</name>
<sequence length="47" mass="4920">MIATGTALPLDTTIALVLVTVGPVLAVLLYLVDRRRGDGEVSVAGRR</sequence>
<keyword evidence="1" id="KW-0812">Transmembrane</keyword>
<protein>
    <submittedName>
        <fullName evidence="2">Uncharacterized protein</fullName>
    </submittedName>
</protein>
<feature type="transmembrane region" description="Helical" evidence="1">
    <location>
        <begin position="12"/>
        <end position="32"/>
    </location>
</feature>
<comment type="caution">
    <text evidence="2">The sequence shown here is derived from an EMBL/GenBank/DDBJ whole genome shotgun (WGS) entry which is preliminary data.</text>
</comment>
<evidence type="ECO:0000256" key="1">
    <source>
        <dbReference type="SAM" id="Phobius"/>
    </source>
</evidence>
<dbReference type="RefSeq" id="WP_340603684.1">
    <property type="nucleotide sequence ID" value="NZ_JBBMXV010000002.1"/>
</dbReference>
<dbReference type="EMBL" id="JBHSXQ010000002">
    <property type="protein sequence ID" value="MFC6905171.1"/>
    <property type="molecule type" value="Genomic_DNA"/>
</dbReference>
<organism evidence="2 3">
    <name type="scientific">Halalkalicoccus tibetensis</name>
    <dbReference type="NCBI Taxonomy" id="175632"/>
    <lineage>
        <taxon>Archaea</taxon>
        <taxon>Methanobacteriati</taxon>
        <taxon>Methanobacteriota</taxon>
        <taxon>Stenosarchaea group</taxon>
        <taxon>Halobacteria</taxon>
        <taxon>Halobacteriales</taxon>
        <taxon>Halococcaceae</taxon>
        <taxon>Halalkalicoccus</taxon>
    </lineage>
</organism>
<gene>
    <name evidence="2" type="ORF">ACFQGH_08165</name>
</gene>
<accession>A0ABD5V2V9</accession>